<dbReference type="GO" id="GO:0004016">
    <property type="term" value="F:adenylate cyclase activity"/>
    <property type="evidence" value="ECO:0007669"/>
    <property type="project" value="UniProtKB-ARBA"/>
</dbReference>
<dbReference type="Pfam" id="PF05226">
    <property type="entry name" value="CHASE2"/>
    <property type="match status" value="1"/>
</dbReference>
<dbReference type="CDD" id="cd07302">
    <property type="entry name" value="CHD"/>
    <property type="match status" value="1"/>
</dbReference>
<dbReference type="Pfam" id="PF00211">
    <property type="entry name" value="Guanylate_cyc"/>
    <property type="match status" value="1"/>
</dbReference>
<proteinExistence type="predicted"/>
<feature type="transmembrane region" description="Helical" evidence="1">
    <location>
        <begin position="368"/>
        <end position="390"/>
    </location>
</feature>
<gene>
    <name evidence="3" type="ORF">SAMN05216214_12030</name>
</gene>
<feature type="transmembrane region" description="Helical" evidence="1">
    <location>
        <begin position="344"/>
        <end position="362"/>
    </location>
</feature>
<dbReference type="InterPro" id="IPR050697">
    <property type="entry name" value="Adenylyl/Guanylyl_Cyclase_3/4"/>
</dbReference>
<feature type="transmembrane region" description="Helical" evidence="1">
    <location>
        <begin position="12"/>
        <end position="36"/>
    </location>
</feature>
<keyword evidence="1" id="KW-0812">Transmembrane</keyword>
<dbReference type="AlphaFoldDB" id="A0A1H7SRM8"/>
<dbReference type="EMBL" id="FOAS01000020">
    <property type="protein sequence ID" value="SEL75035.1"/>
    <property type="molecule type" value="Genomic_DNA"/>
</dbReference>
<dbReference type="InterPro" id="IPR007890">
    <property type="entry name" value="CHASE2"/>
</dbReference>
<evidence type="ECO:0000313" key="3">
    <source>
        <dbReference type="EMBL" id="SEL75035.1"/>
    </source>
</evidence>
<name>A0A1H7SRM8_9GAMM</name>
<dbReference type="InterPro" id="IPR029787">
    <property type="entry name" value="Nucleotide_cyclase"/>
</dbReference>
<dbReference type="SUPFAM" id="SSF55073">
    <property type="entry name" value="Nucleotide cyclase"/>
    <property type="match status" value="1"/>
</dbReference>
<evidence type="ECO:0000259" key="2">
    <source>
        <dbReference type="PROSITE" id="PS50125"/>
    </source>
</evidence>
<evidence type="ECO:0000256" key="1">
    <source>
        <dbReference type="SAM" id="Phobius"/>
    </source>
</evidence>
<protein>
    <submittedName>
        <fullName evidence="3">Adenylate cyclase</fullName>
    </submittedName>
</protein>
<evidence type="ECO:0000313" key="4">
    <source>
        <dbReference type="Proteomes" id="UP000185766"/>
    </source>
</evidence>
<dbReference type="RefSeq" id="WP_074870501.1">
    <property type="nucleotide sequence ID" value="NZ_FOAS01000020.1"/>
</dbReference>
<keyword evidence="1" id="KW-1133">Transmembrane helix</keyword>
<dbReference type="SMART" id="SM01080">
    <property type="entry name" value="CHASE2"/>
    <property type="match status" value="1"/>
</dbReference>
<keyword evidence="4" id="KW-1185">Reference proteome</keyword>
<dbReference type="PANTHER" id="PTHR43081:SF1">
    <property type="entry name" value="ADENYLATE CYCLASE, TERMINAL-DIFFERENTIATION SPECIFIC"/>
    <property type="match status" value="1"/>
</dbReference>
<feature type="domain" description="Guanylate cyclase" evidence="2">
    <location>
        <begin position="435"/>
        <end position="564"/>
    </location>
</feature>
<dbReference type="Proteomes" id="UP000185766">
    <property type="component" value="Unassembled WGS sequence"/>
</dbReference>
<feature type="transmembrane region" description="Helical" evidence="1">
    <location>
        <begin position="317"/>
        <end position="337"/>
    </location>
</feature>
<dbReference type="STRING" id="1429083.GCA_001885685_02783"/>
<dbReference type="InterPro" id="IPR001054">
    <property type="entry name" value="A/G_cyclase"/>
</dbReference>
<reference evidence="3 4" key="1">
    <citation type="submission" date="2016-10" db="EMBL/GenBank/DDBJ databases">
        <authorList>
            <person name="de Groot N.N."/>
        </authorList>
    </citation>
    <scope>NUCLEOTIDE SEQUENCE [LARGE SCALE GENOMIC DNA]</scope>
    <source>
        <strain evidence="3 4">JCM 19513</strain>
    </source>
</reference>
<dbReference type="SMART" id="SM00044">
    <property type="entry name" value="CYCc"/>
    <property type="match status" value="1"/>
</dbReference>
<accession>A0A1H7SRM8</accession>
<dbReference type="PROSITE" id="PS50125">
    <property type="entry name" value="GUANYLATE_CYCLASE_2"/>
    <property type="match status" value="1"/>
</dbReference>
<dbReference type="PANTHER" id="PTHR43081">
    <property type="entry name" value="ADENYLATE CYCLASE, TERMINAL-DIFFERENTIATION SPECIFIC-RELATED"/>
    <property type="match status" value="1"/>
</dbReference>
<dbReference type="GO" id="GO:0035556">
    <property type="term" value="P:intracellular signal transduction"/>
    <property type="evidence" value="ECO:0007669"/>
    <property type="project" value="InterPro"/>
</dbReference>
<dbReference type="GO" id="GO:0009190">
    <property type="term" value="P:cyclic nucleotide biosynthetic process"/>
    <property type="evidence" value="ECO:0007669"/>
    <property type="project" value="InterPro"/>
</dbReference>
<organism evidence="3 4">
    <name type="scientific">Atopomonas hussainii</name>
    <dbReference type="NCBI Taxonomy" id="1429083"/>
    <lineage>
        <taxon>Bacteria</taxon>
        <taxon>Pseudomonadati</taxon>
        <taxon>Pseudomonadota</taxon>
        <taxon>Gammaproteobacteria</taxon>
        <taxon>Pseudomonadales</taxon>
        <taxon>Pseudomonadaceae</taxon>
        <taxon>Atopomonas</taxon>
    </lineage>
</organism>
<sequence length="614" mass="67729">MASPVLAHSLRAYWLGLAGLGLSLLLLSHFSALLYAPSQTYLDWLTRERAATRTADPRLVLIDIDDLSLTALSAEAGPWPWPRAIHAELLDFLTTQTPSAVIFDLLFSEADTQLPAADAYFNEALARAPHSYLAMLVQQAQTPSQAPLLSSYPASLWRAPAQRGHNDSRALLLTPNAIEANLWRSGHINLSTDADGVARRHQLFWQHDGWRLPSLPARVAHDLQMPLPTSQEWLIDWPSAQRTPHSRVSYANVLAVARGQLALSAIPNLQQRLIVIGTSASGLHDIRRTPIDPLYPAPFILTSVLDNLLNGHALQRLPALSSLIASSLILFLSCLLFAKAQPRYAYALLAAYLTSLALGSWWLARQGWLLDIVPSAASLMLVSLMALAMLHRQRQLQLESTVRVFNRFMDPNVVHALLSREDPEALLSSKECQITVLFSDIRSFTSLSEQRPPREIVALLEGYFARQVDVLFQHQATLDKFIGDAVMAFWGAPLDTPDHARLAIEAALQMLDNLEAFRRDYQCPEFDIGIGIHTGPAVVGLIGASQRYDYTAIGDTVNLASRIEGLTKGRASLLVSAATRAACAEHFDFTPQGAHQVKGRLEAVELFTPHRRAP</sequence>
<dbReference type="Gene3D" id="3.30.70.1230">
    <property type="entry name" value="Nucleotide cyclase"/>
    <property type="match status" value="1"/>
</dbReference>
<keyword evidence="1" id="KW-0472">Membrane</keyword>